<reference evidence="3 4" key="1">
    <citation type="submission" date="2014-08" db="EMBL/GenBank/DDBJ databases">
        <title>Complete genome sequence of Corynebacterium aquilae S-613T(T) (=DSM 44791(T)), isolated from the choana of a healthy golden eagle.</title>
        <authorList>
            <person name="Ruckert C."/>
            <person name="Albersmeier A."/>
            <person name="Winkler A."/>
            <person name="Kalinowski J."/>
        </authorList>
    </citation>
    <scope>NUCLEOTIDE SEQUENCE [LARGE SCALE GENOMIC DNA]</scope>
    <source>
        <strain evidence="3 4">S-613</strain>
    </source>
</reference>
<dbReference type="AlphaFoldDB" id="A0A1L7CGQ3"/>
<dbReference type="SUPFAM" id="SSF53187">
    <property type="entry name" value="Zn-dependent exopeptidases"/>
    <property type="match status" value="1"/>
</dbReference>
<feature type="binding site" evidence="1">
    <location>
        <position position="116"/>
    </location>
    <ligand>
        <name>Mn(2+)</name>
        <dbReference type="ChEBI" id="CHEBI:29035"/>
        <label>2</label>
    </ligand>
</feature>
<feature type="binding site" evidence="1">
    <location>
        <position position="118"/>
    </location>
    <ligand>
        <name>Mn(2+)</name>
        <dbReference type="ChEBI" id="CHEBI:29035"/>
        <label>2</label>
    </ligand>
</feature>
<dbReference type="RefSeq" id="WP_075726721.1">
    <property type="nucleotide sequence ID" value="NZ_CP009245.1"/>
</dbReference>
<sequence>MTAYTAISQLLDNHGVDLSWQQGLYEHLHANPELSLEEEQTAERIAEKLSEFTCQVVRNIGGHGLVGIFSNGPGPTVLFRADFDGLPVTETSGAPYASTKVVTRVDGSTTGVMHACGHDMHTTSLLGACAILDARRDAWSGTFIALFQPAEEISAGAENMVNAGLATKIPTPDVCLGQHVIPGPAGHVMTMPGPTLAACDTITVTLFGRSAHGSMPHNSIDPTYLASLIVVRLQGIVAREVSPFDFAVVSVGTLSSGNTNNTIPAEATLVLNCRFYSEAVRDKVYAAIERVVRAEAAASGCEKDPVIEWSCHGELTDNDHTAFETVRPVFDEVFGEDSVNATPWTASEDFSNIPRHFGCPYLFWMVGVTPRAQWDAAVAQDRVAQLIPGNHMGDFLPDYEPSMRACTLAATAGVLAYLAPKA</sequence>
<keyword evidence="3" id="KW-0121">Carboxypeptidase</keyword>
<dbReference type="PANTHER" id="PTHR11014:SF63">
    <property type="entry name" value="METALLOPEPTIDASE, PUTATIVE (AFU_ORTHOLOGUE AFUA_6G09600)-RELATED"/>
    <property type="match status" value="1"/>
</dbReference>
<dbReference type="InterPro" id="IPR002933">
    <property type="entry name" value="Peptidase_M20"/>
</dbReference>
<evidence type="ECO:0000259" key="2">
    <source>
        <dbReference type="Pfam" id="PF07687"/>
    </source>
</evidence>
<keyword evidence="3" id="KW-0645">Protease</keyword>
<comment type="cofactor">
    <cofactor evidence="1">
        <name>Mn(2+)</name>
        <dbReference type="ChEBI" id="CHEBI:29035"/>
    </cofactor>
    <text evidence="1">The Mn(2+) ion enhances activity.</text>
</comment>
<keyword evidence="4" id="KW-1185">Reference proteome</keyword>
<evidence type="ECO:0000313" key="4">
    <source>
        <dbReference type="Proteomes" id="UP000185478"/>
    </source>
</evidence>
<dbReference type="Gene3D" id="3.30.70.360">
    <property type="match status" value="1"/>
</dbReference>
<accession>A0A1L7CGQ3</accession>
<feature type="binding site" evidence="1">
    <location>
        <position position="152"/>
    </location>
    <ligand>
        <name>Mn(2+)</name>
        <dbReference type="ChEBI" id="CHEBI:29035"/>
        <label>2</label>
    </ligand>
</feature>
<feature type="domain" description="Peptidase M20 dimerisation" evidence="2">
    <location>
        <begin position="202"/>
        <end position="297"/>
    </location>
</feature>
<name>A0A1L7CGQ3_9CORY</name>
<dbReference type="InterPro" id="IPR017439">
    <property type="entry name" value="Amidohydrolase"/>
</dbReference>
<dbReference type="GO" id="GO:0004180">
    <property type="term" value="F:carboxypeptidase activity"/>
    <property type="evidence" value="ECO:0007669"/>
    <property type="project" value="UniProtKB-KW"/>
</dbReference>
<protein>
    <submittedName>
        <fullName evidence="3">Metal-dependent amidase/aminoacylase/carboxypeptidase</fullName>
    </submittedName>
</protein>
<dbReference type="OrthoDB" id="9777385at2"/>
<evidence type="ECO:0000256" key="1">
    <source>
        <dbReference type="PIRSR" id="PIRSR005962-1"/>
    </source>
</evidence>
<dbReference type="PANTHER" id="PTHR11014">
    <property type="entry name" value="PEPTIDASE M20 FAMILY MEMBER"/>
    <property type="match status" value="1"/>
</dbReference>
<dbReference type="KEGG" id="caqu:CAQU_08100"/>
<dbReference type="Proteomes" id="UP000185478">
    <property type="component" value="Chromosome"/>
</dbReference>
<dbReference type="InterPro" id="IPR036264">
    <property type="entry name" value="Bact_exopeptidase_dim_dom"/>
</dbReference>
<dbReference type="SUPFAM" id="SSF55031">
    <property type="entry name" value="Bacterial exopeptidase dimerisation domain"/>
    <property type="match status" value="1"/>
</dbReference>
<keyword evidence="3" id="KW-0378">Hydrolase</keyword>
<proteinExistence type="predicted"/>
<organism evidence="3 4">
    <name type="scientific">Corynebacterium aquilae DSM 44791</name>
    <dbReference type="NCBI Taxonomy" id="1431546"/>
    <lineage>
        <taxon>Bacteria</taxon>
        <taxon>Bacillati</taxon>
        <taxon>Actinomycetota</taxon>
        <taxon>Actinomycetes</taxon>
        <taxon>Mycobacteriales</taxon>
        <taxon>Corynebacteriaceae</taxon>
        <taxon>Corynebacterium</taxon>
    </lineage>
</organism>
<dbReference type="PIRSF" id="PIRSF005962">
    <property type="entry name" value="Pept_M20D_amidohydro"/>
    <property type="match status" value="1"/>
</dbReference>
<keyword evidence="1" id="KW-0479">Metal-binding</keyword>
<keyword evidence="1" id="KW-0464">Manganese</keyword>
<dbReference type="Gene3D" id="3.40.630.10">
    <property type="entry name" value="Zn peptidases"/>
    <property type="match status" value="1"/>
</dbReference>
<dbReference type="Pfam" id="PF07687">
    <property type="entry name" value="M20_dimer"/>
    <property type="match status" value="1"/>
</dbReference>
<dbReference type="Pfam" id="PF01546">
    <property type="entry name" value="Peptidase_M20"/>
    <property type="match status" value="1"/>
</dbReference>
<feature type="binding site" evidence="1">
    <location>
        <position position="179"/>
    </location>
    <ligand>
        <name>Mn(2+)</name>
        <dbReference type="ChEBI" id="CHEBI:29035"/>
        <label>2</label>
    </ligand>
</feature>
<dbReference type="EMBL" id="CP009245">
    <property type="protein sequence ID" value="APT85041.1"/>
    <property type="molecule type" value="Genomic_DNA"/>
</dbReference>
<dbReference type="STRING" id="1431546.CAQU_08100"/>
<dbReference type="NCBIfam" id="TIGR01891">
    <property type="entry name" value="amidohydrolases"/>
    <property type="match status" value="1"/>
</dbReference>
<dbReference type="InterPro" id="IPR011650">
    <property type="entry name" value="Peptidase_M20_dimer"/>
</dbReference>
<dbReference type="GO" id="GO:0046872">
    <property type="term" value="F:metal ion binding"/>
    <property type="evidence" value="ECO:0007669"/>
    <property type="project" value="UniProtKB-KW"/>
</dbReference>
<evidence type="ECO:0000313" key="3">
    <source>
        <dbReference type="EMBL" id="APT85041.1"/>
    </source>
</evidence>
<gene>
    <name evidence="3" type="ORF">CAQU_08100</name>
</gene>